<evidence type="ECO:0000313" key="14">
    <source>
        <dbReference type="EMBL" id="ESL02700.1"/>
    </source>
</evidence>
<sequence length="447" mass="48993">MNSEKRKLYSNILKIALPVTLQALLQASFSVVDQLMIGHLGGQSIAAIGLAGKFISIYTVLLGAITTAAGIMLSQYLGQKNEENVSKSFYMNLLYCIAIGFIFTFICIITGKEIMYLYNKDNLTIANATNYLKIFAFSLIPMALMGMASVMLRCMEETVYPLVAGIVSVVLNTGLNYLLISGHMGFPALGVSGAAAASVISQCIGLLLILLYFIKGLKKHKIRLKINFGFDAKMRKLYFSIVAPILICEFLWSLGENVYGGVYGNMGTEPLAAMTITFSIQGLMIGALSGLAQAAGIIIGRLLGNEEYDVAYSRSKTIMKMGLLGSLLLSVLLILLGHSYTELYNVSEETKTSAYMILFAFAIISPVKVQNMILGGGIIRSGGKTKYIMWVDIIGTWIFGVPLAFISAFILKLSIPYVYFILSLEEIVRLIITLILFNSKKWMQKIE</sequence>
<name>V2Z706_9FIRM</name>
<keyword evidence="11 13" id="KW-0472">Membrane</keyword>
<proteinExistence type="inferred from homology"/>
<dbReference type="InterPro" id="IPR050222">
    <property type="entry name" value="MATE_MdtK"/>
</dbReference>
<keyword evidence="9 13" id="KW-1133">Transmembrane helix</keyword>
<feature type="transmembrane region" description="Helical" evidence="13">
    <location>
        <begin position="89"/>
        <end position="111"/>
    </location>
</feature>
<protein>
    <recommendedName>
        <fullName evidence="4">Probable multidrug resistance protein NorM</fullName>
    </recommendedName>
    <alternativeName>
        <fullName evidence="12">Multidrug-efflux transporter</fullName>
    </alternativeName>
</protein>
<comment type="subcellular location">
    <subcellularLocation>
        <location evidence="2">Cell membrane</location>
        <topology evidence="2">Multi-pass membrane protein</topology>
    </subcellularLocation>
</comment>
<dbReference type="InterPro" id="IPR002528">
    <property type="entry name" value="MATE_fam"/>
</dbReference>
<evidence type="ECO:0000256" key="10">
    <source>
        <dbReference type="ARBA" id="ARBA00023065"/>
    </source>
</evidence>
<comment type="caution">
    <text evidence="14">The sequence shown here is derived from an EMBL/GenBank/DDBJ whole genome shotgun (WGS) entry which is preliminary data.</text>
</comment>
<evidence type="ECO:0000256" key="6">
    <source>
        <dbReference type="ARBA" id="ARBA00022449"/>
    </source>
</evidence>
<comment type="similarity">
    <text evidence="3">Belongs to the multi antimicrobial extrusion (MATE) (TC 2.A.66.1) family.</text>
</comment>
<feature type="transmembrane region" description="Helical" evidence="13">
    <location>
        <begin position="353"/>
        <end position="375"/>
    </location>
</feature>
<dbReference type="InterPro" id="IPR048279">
    <property type="entry name" value="MdtK-like"/>
</dbReference>
<evidence type="ECO:0000256" key="12">
    <source>
        <dbReference type="ARBA" id="ARBA00031636"/>
    </source>
</evidence>
<dbReference type="GO" id="GO:0006811">
    <property type="term" value="P:monoatomic ion transport"/>
    <property type="evidence" value="ECO:0007669"/>
    <property type="project" value="UniProtKB-KW"/>
</dbReference>
<dbReference type="CDD" id="cd13134">
    <property type="entry name" value="MATE_like_8"/>
    <property type="match status" value="1"/>
</dbReference>
<dbReference type="EMBL" id="ACIL03000013">
    <property type="protein sequence ID" value="ESL02700.1"/>
    <property type="molecule type" value="Genomic_DNA"/>
</dbReference>
<dbReference type="PIRSF" id="PIRSF006603">
    <property type="entry name" value="DinF"/>
    <property type="match status" value="1"/>
</dbReference>
<dbReference type="HOGENOM" id="CLU_012893_5_1_9"/>
<evidence type="ECO:0000256" key="8">
    <source>
        <dbReference type="ARBA" id="ARBA00022692"/>
    </source>
</evidence>
<dbReference type="GO" id="GO:0005886">
    <property type="term" value="C:plasma membrane"/>
    <property type="evidence" value="ECO:0007669"/>
    <property type="project" value="UniProtKB-SubCell"/>
</dbReference>
<evidence type="ECO:0000256" key="11">
    <source>
        <dbReference type="ARBA" id="ARBA00023136"/>
    </source>
</evidence>
<keyword evidence="8 13" id="KW-0812">Transmembrane</keyword>
<feature type="transmembrane region" description="Helical" evidence="13">
    <location>
        <begin position="387"/>
        <end position="411"/>
    </location>
</feature>
<dbReference type="AlphaFoldDB" id="V2Z706"/>
<evidence type="ECO:0000256" key="7">
    <source>
        <dbReference type="ARBA" id="ARBA00022475"/>
    </source>
</evidence>
<keyword evidence="15" id="KW-1185">Reference proteome</keyword>
<organism evidence="14 15">
    <name type="scientific">Catonella morbi ATCC 51271</name>
    <dbReference type="NCBI Taxonomy" id="592026"/>
    <lineage>
        <taxon>Bacteria</taxon>
        <taxon>Bacillati</taxon>
        <taxon>Bacillota</taxon>
        <taxon>Clostridia</taxon>
        <taxon>Lachnospirales</taxon>
        <taxon>Lachnospiraceae</taxon>
        <taxon>Catonella</taxon>
    </lineage>
</organism>
<dbReference type="Proteomes" id="UP000018227">
    <property type="component" value="Unassembled WGS sequence"/>
</dbReference>
<feature type="transmembrane region" description="Helical" evidence="13">
    <location>
        <begin position="235"/>
        <end position="254"/>
    </location>
</feature>
<keyword evidence="7" id="KW-1003">Cell membrane</keyword>
<evidence type="ECO:0000313" key="15">
    <source>
        <dbReference type="Proteomes" id="UP000018227"/>
    </source>
</evidence>
<evidence type="ECO:0000256" key="9">
    <source>
        <dbReference type="ARBA" id="ARBA00022989"/>
    </source>
</evidence>
<evidence type="ECO:0000256" key="3">
    <source>
        <dbReference type="ARBA" id="ARBA00010199"/>
    </source>
</evidence>
<evidence type="ECO:0000256" key="13">
    <source>
        <dbReference type="SAM" id="Phobius"/>
    </source>
</evidence>
<keyword evidence="6" id="KW-0050">Antiport</keyword>
<feature type="transmembrane region" description="Helical" evidence="13">
    <location>
        <begin position="417"/>
        <end position="437"/>
    </location>
</feature>
<dbReference type="PANTHER" id="PTHR43298">
    <property type="entry name" value="MULTIDRUG RESISTANCE PROTEIN NORM-RELATED"/>
    <property type="match status" value="1"/>
</dbReference>
<dbReference type="STRING" id="592026.GCWU0000282_001570"/>
<dbReference type="NCBIfam" id="TIGR00797">
    <property type="entry name" value="matE"/>
    <property type="match status" value="1"/>
</dbReference>
<dbReference type="OrthoDB" id="9780160at2"/>
<dbReference type="GO" id="GO:0015297">
    <property type="term" value="F:antiporter activity"/>
    <property type="evidence" value="ECO:0007669"/>
    <property type="project" value="UniProtKB-KW"/>
</dbReference>
<dbReference type="GO" id="GO:0042910">
    <property type="term" value="F:xenobiotic transmembrane transporter activity"/>
    <property type="evidence" value="ECO:0007669"/>
    <property type="project" value="InterPro"/>
</dbReference>
<accession>V2Z706</accession>
<feature type="transmembrane region" description="Helical" evidence="13">
    <location>
        <begin position="321"/>
        <end position="341"/>
    </location>
</feature>
<feature type="transmembrane region" description="Helical" evidence="13">
    <location>
        <begin position="131"/>
        <end position="152"/>
    </location>
</feature>
<comment type="function">
    <text evidence="1">Multidrug efflux pump.</text>
</comment>
<feature type="transmembrane region" description="Helical" evidence="13">
    <location>
        <begin position="274"/>
        <end position="300"/>
    </location>
</feature>
<feature type="transmembrane region" description="Helical" evidence="13">
    <location>
        <begin position="54"/>
        <end position="77"/>
    </location>
</feature>
<dbReference type="eggNOG" id="COG0534">
    <property type="taxonomic scope" value="Bacteria"/>
</dbReference>
<feature type="transmembrane region" description="Helical" evidence="13">
    <location>
        <begin position="186"/>
        <end position="214"/>
    </location>
</feature>
<evidence type="ECO:0000256" key="4">
    <source>
        <dbReference type="ARBA" id="ARBA00020268"/>
    </source>
</evidence>
<evidence type="ECO:0000256" key="2">
    <source>
        <dbReference type="ARBA" id="ARBA00004651"/>
    </source>
</evidence>
<evidence type="ECO:0000256" key="1">
    <source>
        <dbReference type="ARBA" id="ARBA00003408"/>
    </source>
</evidence>
<dbReference type="RefSeq" id="WP_023354442.1">
    <property type="nucleotide sequence ID" value="NZ_KI535368.1"/>
</dbReference>
<feature type="transmembrane region" description="Helical" evidence="13">
    <location>
        <begin position="159"/>
        <end position="180"/>
    </location>
</feature>
<reference evidence="14 15" key="1">
    <citation type="submission" date="2013-06" db="EMBL/GenBank/DDBJ databases">
        <authorList>
            <person name="Weinstock G."/>
            <person name="Sodergren E."/>
            <person name="Clifton S."/>
            <person name="Fulton L."/>
            <person name="Fulton B."/>
            <person name="Courtney L."/>
            <person name="Fronick C."/>
            <person name="Harrison M."/>
            <person name="Strong C."/>
            <person name="Farmer C."/>
            <person name="Delahaunty K."/>
            <person name="Markovic C."/>
            <person name="Hall O."/>
            <person name="Minx P."/>
            <person name="Tomlinson C."/>
            <person name="Mitreva M."/>
            <person name="Nelson J."/>
            <person name="Hou S."/>
            <person name="Wollam A."/>
            <person name="Pepin K.H."/>
            <person name="Johnson M."/>
            <person name="Bhonagiri V."/>
            <person name="Nash W.E."/>
            <person name="Warren W."/>
            <person name="Chinwalla A."/>
            <person name="Mardis E.R."/>
            <person name="Wilson R.K."/>
        </authorList>
    </citation>
    <scope>NUCLEOTIDE SEQUENCE [LARGE SCALE GENOMIC DNA]</scope>
    <source>
        <strain evidence="14 15">ATCC 51271</strain>
    </source>
</reference>
<keyword evidence="5" id="KW-0813">Transport</keyword>
<gene>
    <name evidence="14" type="ORF">GCWU0000282_001570</name>
</gene>
<keyword evidence="10" id="KW-0406">Ion transport</keyword>
<dbReference type="Pfam" id="PF01554">
    <property type="entry name" value="MatE"/>
    <property type="match status" value="2"/>
</dbReference>
<dbReference type="PANTHER" id="PTHR43298:SF2">
    <property type="entry name" value="FMN_FAD EXPORTER YEEO-RELATED"/>
    <property type="match status" value="1"/>
</dbReference>
<evidence type="ECO:0000256" key="5">
    <source>
        <dbReference type="ARBA" id="ARBA00022448"/>
    </source>
</evidence>